<dbReference type="Pfam" id="PF13686">
    <property type="entry name" value="DrsE_2"/>
    <property type="match status" value="2"/>
</dbReference>
<keyword evidence="1" id="KW-1133">Transmembrane helix</keyword>
<sequence length="182" mass="19757">MASERLAIIATKGTLDWAYPPLILASTAASLGVETAIFFTFYGLNIIHKEKQKQLKISPVGNPGMPMAFPPSVKKTPIAGQLAGLMEAVFPGPPQIMGIIPGMTDFMTAMMKKTMKDHGVASVEELVELCKEADVKLIPCQMTMELFGYKYEDLIDGLEPPGGAATFINYVLEADKPMIIFT</sequence>
<comment type="caution">
    <text evidence="2">The sequence shown here is derived from an EMBL/GenBank/DDBJ whole genome shotgun (WGS) entry which is preliminary data.</text>
</comment>
<dbReference type="PANTHER" id="PTHR34655">
    <property type="entry name" value="CONSERVED WITHIN P. AEROPHILUM"/>
    <property type="match status" value="1"/>
</dbReference>
<dbReference type="OrthoDB" id="9802028at2"/>
<dbReference type="Proteomes" id="UP000267841">
    <property type="component" value="Unassembled WGS sequence"/>
</dbReference>
<dbReference type="EMBL" id="RCCJ01000001">
    <property type="protein sequence ID" value="RLJ70243.1"/>
    <property type="molecule type" value="Genomic_DNA"/>
</dbReference>
<dbReference type="PANTHER" id="PTHR34655:SF2">
    <property type="entry name" value="PEROXIREDOXIN FAMILY PROTEIN"/>
    <property type="match status" value="1"/>
</dbReference>
<dbReference type="Gene3D" id="3.40.1260.10">
    <property type="entry name" value="DsrEFH-like"/>
    <property type="match status" value="1"/>
</dbReference>
<keyword evidence="1" id="KW-0472">Membrane</keyword>
<evidence type="ECO:0000313" key="3">
    <source>
        <dbReference type="Proteomes" id="UP000267841"/>
    </source>
</evidence>
<protein>
    <submittedName>
        <fullName evidence="2">Peroxiredoxin family protein</fullName>
    </submittedName>
</protein>
<organism evidence="2 3">
    <name type="scientific">Hydrogenivirga caldilitoris</name>
    <dbReference type="NCBI Taxonomy" id="246264"/>
    <lineage>
        <taxon>Bacteria</taxon>
        <taxon>Pseudomonadati</taxon>
        <taxon>Aquificota</taxon>
        <taxon>Aquificia</taxon>
        <taxon>Aquificales</taxon>
        <taxon>Aquificaceae</taxon>
        <taxon>Hydrogenivirga</taxon>
    </lineage>
</organism>
<proteinExistence type="predicted"/>
<evidence type="ECO:0000256" key="1">
    <source>
        <dbReference type="SAM" id="Phobius"/>
    </source>
</evidence>
<name>A0A497XTJ0_9AQUI</name>
<gene>
    <name evidence="2" type="ORF">BCF55_0509</name>
</gene>
<keyword evidence="1" id="KW-0812">Transmembrane</keyword>
<evidence type="ECO:0000313" key="2">
    <source>
        <dbReference type="EMBL" id="RLJ70243.1"/>
    </source>
</evidence>
<dbReference type="RefSeq" id="WP_121009541.1">
    <property type="nucleotide sequence ID" value="NZ_RCCJ01000001.1"/>
</dbReference>
<dbReference type="InterPro" id="IPR032836">
    <property type="entry name" value="DsrE2-like"/>
</dbReference>
<dbReference type="SUPFAM" id="SSF75169">
    <property type="entry name" value="DsrEFH-like"/>
    <property type="match status" value="1"/>
</dbReference>
<dbReference type="InterPro" id="IPR027396">
    <property type="entry name" value="DsrEFH-like"/>
</dbReference>
<accession>A0A497XTJ0</accession>
<keyword evidence="3" id="KW-1185">Reference proteome</keyword>
<reference evidence="2 3" key="1">
    <citation type="submission" date="2018-10" db="EMBL/GenBank/DDBJ databases">
        <title>Genomic Encyclopedia of Archaeal and Bacterial Type Strains, Phase II (KMG-II): from individual species to whole genera.</title>
        <authorList>
            <person name="Goeker M."/>
        </authorList>
    </citation>
    <scope>NUCLEOTIDE SEQUENCE [LARGE SCALE GENOMIC DNA]</scope>
    <source>
        <strain evidence="2 3">DSM 16510</strain>
    </source>
</reference>
<dbReference type="AlphaFoldDB" id="A0A497XTJ0"/>
<feature type="transmembrane region" description="Helical" evidence="1">
    <location>
        <begin position="22"/>
        <end position="44"/>
    </location>
</feature>